<protein>
    <submittedName>
        <fullName evidence="2">Uncharacterized protein</fullName>
    </submittedName>
</protein>
<keyword evidence="1" id="KW-0812">Transmembrane</keyword>
<accession>A0A2R4VY91</accession>
<organism evidence="2 3">
    <name type="scientific">Thermodesulfobium acidiphilum</name>
    <dbReference type="NCBI Taxonomy" id="1794699"/>
    <lineage>
        <taxon>Bacteria</taxon>
        <taxon>Pseudomonadati</taxon>
        <taxon>Thermodesulfobiota</taxon>
        <taxon>Thermodesulfobiia</taxon>
        <taxon>Thermodesulfobiales</taxon>
        <taxon>Thermodesulfobiaceae</taxon>
        <taxon>Thermodesulfobium</taxon>
    </lineage>
</organism>
<feature type="transmembrane region" description="Helical" evidence="1">
    <location>
        <begin position="33"/>
        <end position="53"/>
    </location>
</feature>
<dbReference type="Proteomes" id="UP000244792">
    <property type="component" value="Chromosome"/>
</dbReference>
<keyword evidence="1" id="KW-0472">Membrane</keyword>
<keyword evidence="1" id="KW-1133">Transmembrane helix</keyword>
<dbReference type="EMBL" id="CP020921">
    <property type="protein sequence ID" value="AWB09462.1"/>
    <property type="molecule type" value="Genomic_DNA"/>
</dbReference>
<dbReference type="KEGG" id="taci:TDSAC_0072"/>
<feature type="transmembrane region" description="Helical" evidence="1">
    <location>
        <begin position="256"/>
        <end position="280"/>
    </location>
</feature>
<feature type="transmembrane region" description="Helical" evidence="1">
    <location>
        <begin position="98"/>
        <end position="117"/>
    </location>
</feature>
<keyword evidence="3" id="KW-1185">Reference proteome</keyword>
<feature type="transmembrane region" description="Helical" evidence="1">
    <location>
        <begin position="65"/>
        <end position="86"/>
    </location>
</feature>
<evidence type="ECO:0000313" key="3">
    <source>
        <dbReference type="Proteomes" id="UP000244792"/>
    </source>
</evidence>
<dbReference type="RefSeq" id="WP_234405747.1">
    <property type="nucleotide sequence ID" value="NZ_CP020921.1"/>
</dbReference>
<dbReference type="AlphaFoldDB" id="A0A2R4VY91"/>
<feature type="transmembrane region" description="Helical" evidence="1">
    <location>
        <begin position="178"/>
        <end position="197"/>
    </location>
</feature>
<proteinExistence type="predicted"/>
<feature type="transmembrane region" description="Helical" evidence="1">
    <location>
        <begin position="123"/>
        <end position="144"/>
    </location>
</feature>
<gene>
    <name evidence="2" type="ORF">TDSAC_0072</name>
</gene>
<reference evidence="2 3" key="1">
    <citation type="submission" date="2017-04" db="EMBL/GenBank/DDBJ databases">
        <title>Genomic insights into metabolism of Thermodesulfobium acidiphilum.</title>
        <authorList>
            <person name="Toshchakov S.V."/>
            <person name="Frolov E.N."/>
            <person name="Kublanov I.V."/>
            <person name="Samarov N.I."/>
            <person name="Novikov A."/>
            <person name="Lebedinsky A.V."/>
            <person name="Bonch-Osmolovskaya E.A."/>
            <person name="Chernyh N.A."/>
        </authorList>
    </citation>
    <scope>NUCLEOTIDE SEQUENCE [LARGE SCALE GENOMIC DNA]</scope>
    <source>
        <strain evidence="2 3">3127-1</strain>
    </source>
</reference>
<feature type="transmembrane region" description="Helical" evidence="1">
    <location>
        <begin position="151"/>
        <end position="172"/>
    </location>
</feature>
<evidence type="ECO:0000256" key="1">
    <source>
        <dbReference type="SAM" id="Phobius"/>
    </source>
</evidence>
<evidence type="ECO:0000313" key="2">
    <source>
        <dbReference type="EMBL" id="AWB09462.1"/>
    </source>
</evidence>
<feature type="transmembrane region" description="Helical" evidence="1">
    <location>
        <begin position="286"/>
        <end position="304"/>
    </location>
</feature>
<name>A0A2R4VY91_THEAF</name>
<sequence length="417" mass="48443">MFEDNKGNKDLSYLRTGQFETERGNATYVDLSLYKKTGIIGTILLAISAPLYFSNYFKDFNTNVIIYSGYIYALAFWCISLVKLSTTFNSLKFRIQSIIMLVLFEIAALLVFIGLTFHKDLTVFIAPLFIFGMISLILSFNMVAKYTGIMLYKTFAISSFIAYIISLFLFSFPELMRLISLYVLWSVVFIILIIAFYTTPTKMREDENIYIPSKKPPDTFDFNKTSESLKSAVEDIDTNQPVMVLRYTFFRTLSLVLFYLFCFLMFLGGTLTGFGIVPLGGMDDNLYRFLCVTFAPFATIFALWEIIDLVNTKQIEVYRDRVVKRVTIPFPMQRDKTVYYKEGRYRMNSMGMYITEAKGISAYIRGFKGFYIYTSRFKGKDETRFIKFLAQVSGRDEGIFCRPLSHIELFYQKFMKE</sequence>